<reference evidence="1" key="1">
    <citation type="journal article" date="2020" name="Nat. Commun.">
        <title>Large-scale genome sequencing of mycorrhizal fungi provides insights into the early evolution of symbiotic traits.</title>
        <authorList>
            <person name="Miyauchi S."/>
            <person name="Kiss E."/>
            <person name="Kuo A."/>
            <person name="Drula E."/>
            <person name="Kohler A."/>
            <person name="Sanchez-Garcia M."/>
            <person name="Morin E."/>
            <person name="Andreopoulos B."/>
            <person name="Barry K.W."/>
            <person name="Bonito G."/>
            <person name="Buee M."/>
            <person name="Carver A."/>
            <person name="Chen C."/>
            <person name="Cichocki N."/>
            <person name="Clum A."/>
            <person name="Culley D."/>
            <person name="Crous P.W."/>
            <person name="Fauchery L."/>
            <person name="Girlanda M."/>
            <person name="Hayes R.D."/>
            <person name="Keri Z."/>
            <person name="LaButti K."/>
            <person name="Lipzen A."/>
            <person name="Lombard V."/>
            <person name="Magnuson J."/>
            <person name="Maillard F."/>
            <person name="Murat C."/>
            <person name="Nolan M."/>
            <person name="Ohm R.A."/>
            <person name="Pangilinan J."/>
            <person name="Pereira M.F."/>
            <person name="Perotto S."/>
            <person name="Peter M."/>
            <person name="Pfister S."/>
            <person name="Riley R."/>
            <person name="Sitrit Y."/>
            <person name="Stielow J.B."/>
            <person name="Szollosi G."/>
            <person name="Zifcakova L."/>
            <person name="Stursova M."/>
            <person name="Spatafora J.W."/>
            <person name="Tedersoo L."/>
            <person name="Vaario L.M."/>
            <person name="Yamada A."/>
            <person name="Yan M."/>
            <person name="Wang P."/>
            <person name="Xu J."/>
            <person name="Bruns T."/>
            <person name="Baldrian P."/>
            <person name="Vilgalys R."/>
            <person name="Dunand C."/>
            <person name="Henrissat B."/>
            <person name="Grigoriev I.V."/>
            <person name="Hibbett D."/>
            <person name="Nagy L.G."/>
            <person name="Martin F.M."/>
        </authorList>
    </citation>
    <scope>NUCLEOTIDE SEQUENCE</scope>
    <source>
        <strain evidence="1">UH-Tt-Lm1</strain>
    </source>
</reference>
<dbReference type="AlphaFoldDB" id="A0A9P6HMK6"/>
<protein>
    <submittedName>
        <fullName evidence="1">Uncharacterized protein</fullName>
    </submittedName>
</protein>
<accession>A0A9P6HMK6</accession>
<evidence type="ECO:0000313" key="1">
    <source>
        <dbReference type="EMBL" id="KAF9790832.1"/>
    </source>
</evidence>
<name>A0A9P6HMK6_9AGAM</name>
<gene>
    <name evidence="1" type="ORF">BJ322DRAFT_1104479</name>
</gene>
<comment type="caution">
    <text evidence="1">The sequence shown here is derived from an EMBL/GenBank/DDBJ whole genome shotgun (WGS) entry which is preliminary data.</text>
</comment>
<dbReference type="EMBL" id="WIUZ02000002">
    <property type="protein sequence ID" value="KAF9790832.1"/>
    <property type="molecule type" value="Genomic_DNA"/>
</dbReference>
<reference evidence="1" key="2">
    <citation type="submission" date="2020-11" db="EMBL/GenBank/DDBJ databases">
        <authorList>
            <consortium name="DOE Joint Genome Institute"/>
            <person name="Kuo A."/>
            <person name="Miyauchi S."/>
            <person name="Kiss E."/>
            <person name="Drula E."/>
            <person name="Kohler A."/>
            <person name="Sanchez-Garcia M."/>
            <person name="Andreopoulos B."/>
            <person name="Barry K.W."/>
            <person name="Bonito G."/>
            <person name="Buee M."/>
            <person name="Carver A."/>
            <person name="Chen C."/>
            <person name="Cichocki N."/>
            <person name="Clum A."/>
            <person name="Culley D."/>
            <person name="Crous P.W."/>
            <person name="Fauchery L."/>
            <person name="Girlanda M."/>
            <person name="Hayes R."/>
            <person name="Keri Z."/>
            <person name="Labutti K."/>
            <person name="Lipzen A."/>
            <person name="Lombard V."/>
            <person name="Magnuson J."/>
            <person name="Maillard F."/>
            <person name="Morin E."/>
            <person name="Murat C."/>
            <person name="Nolan M."/>
            <person name="Ohm R."/>
            <person name="Pangilinan J."/>
            <person name="Pereira M."/>
            <person name="Perotto S."/>
            <person name="Peter M."/>
            <person name="Riley R."/>
            <person name="Sitrit Y."/>
            <person name="Stielow B."/>
            <person name="Szollosi G."/>
            <person name="Zifcakova L."/>
            <person name="Stursova M."/>
            <person name="Spatafora J.W."/>
            <person name="Tedersoo L."/>
            <person name="Vaario L.-M."/>
            <person name="Yamada A."/>
            <person name="Yan M."/>
            <person name="Wang P."/>
            <person name="Xu J."/>
            <person name="Bruns T."/>
            <person name="Baldrian P."/>
            <person name="Vilgalys R."/>
            <person name="Henrissat B."/>
            <person name="Grigoriev I.V."/>
            <person name="Hibbett D."/>
            <person name="Nagy L.G."/>
            <person name="Martin F.M."/>
        </authorList>
    </citation>
    <scope>NUCLEOTIDE SEQUENCE</scope>
    <source>
        <strain evidence="1">UH-Tt-Lm1</strain>
    </source>
</reference>
<keyword evidence="2" id="KW-1185">Reference proteome</keyword>
<evidence type="ECO:0000313" key="2">
    <source>
        <dbReference type="Proteomes" id="UP000736335"/>
    </source>
</evidence>
<proteinExistence type="predicted"/>
<dbReference type="Proteomes" id="UP000736335">
    <property type="component" value="Unassembled WGS sequence"/>
</dbReference>
<sequence>MIAFTCHGFLGENTVSLSIDGASQESQVSASVVFALNVPCVFDRLGCQRSSVVVKVPTLNGFYISKMNLSVSYGPLTDVSLGSDWILLCQPVFINDHPSILNPMLNTIQALPPLHSWQPTSGFYSKSRSTAHNFPAQSA</sequence>
<organism evidence="1 2">
    <name type="scientific">Thelephora terrestris</name>
    <dbReference type="NCBI Taxonomy" id="56493"/>
    <lineage>
        <taxon>Eukaryota</taxon>
        <taxon>Fungi</taxon>
        <taxon>Dikarya</taxon>
        <taxon>Basidiomycota</taxon>
        <taxon>Agaricomycotina</taxon>
        <taxon>Agaricomycetes</taxon>
        <taxon>Thelephorales</taxon>
        <taxon>Thelephoraceae</taxon>
        <taxon>Thelephora</taxon>
    </lineage>
</organism>